<reference evidence="2" key="2">
    <citation type="submission" date="2015-08" db="UniProtKB">
        <authorList>
            <consortium name="WormBaseParasite"/>
        </authorList>
    </citation>
    <scope>IDENTIFICATION</scope>
</reference>
<dbReference type="Proteomes" id="UP000035680">
    <property type="component" value="Unassembled WGS sequence"/>
</dbReference>
<evidence type="ECO:0000313" key="2">
    <source>
        <dbReference type="WBParaSite" id="SVE_0916500.1"/>
    </source>
</evidence>
<protein>
    <submittedName>
        <fullName evidence="2">V-type proton ATPase subunit C</fullName>
    </submittedName>
</protein>
<dbReference type="AlphaFoldDB" id="A0A0K0FJT9"/>
<keyword evidence="1" id="KW-1185">Reference proteome</keyword>
<dbReference type="STRING" id="75913.A0A0K0FJT9"/>
<organism evidence="1 2">
    <name type="scientific">Strongyloides venezuelensis</name>
    <name type="common">Threadworm</name>
    <dbReference type="NCBI Taxonomy" id="75913"/>
    <lineage>
        <taxon>Eukaryota</taxon>
        <taxon>Metazoa</taxon>
        <taxon>Ecdysozoa</taxon>
        <taxon>Nematoda</taxon>
        <taxon>Chromadorea</taxon>
        <taxon>Rhabditida</taxon>
        <taxon>Tylenchina</taxon>
        <taxon>Panagrolaimomorpha</taxon>
        <taxon>Strongyloidoidea</taxon>
        <taxon>Strongyloididae</taxon>
        <taxon>Strongyloides</taxon>
    </lineage>
</organism>
<dbReference type="WBParaSite" id="SVE_0916500.1">
    <property type="protein sequence ID" value="SVE_0916500.1"/>
    <property type="gene ID" value="SVE_0916500"/>
</dbReference>
<reference evidence="1" key="1">
    <citation type="submission" date="2014-07" db="EMBL/GenBank/DDBJ databases">
        <authorList>
            <person name="Martin A.A"/>
            <person name="De Silva N."/>
        </authorList>
    </citation>
    <scope>NUCLEOTIDE SEQUENCE</scope>
</reference>
<name>A0A0K0FJT9_STRVS</name>
<sequence length="194" mass="21982">MENLLDNSVPSAPIDDDLKMVVFLEAFTAAKKKWMEEQQVLISNPSATEEDKVLLSTQQSDELQAMLTFFNVTDDKNYLVPITWGSENAHSRLQELTNIIVSQLNKNGFLKPFLKGGDVEFGIWKKETLDIIKGLAVDTEGYNLCNQLCMSFVNNFIPKENEVHSLLKKSLGKRVDESGRLMNHLLISDLFDEI</sequence>
<evidence type="ECO:0000313" key="1">
    <source>
        <dbReference type="Proteomes" id="UP000035680"/>
    </source>
</evidence>
<proteinExistence type="predicted"/>
<accession>A0A0K0FJT9</accession>